<feature type="active site" description="Nucleophile" evidence="4">
    <location>
        <position position="410"/>
    </location>
</feature>
<feature type="binding site" evidence="4">
    <location>
        <position position="315"/>
    </location>
    <ligand>
        <name>S-adenosyl-L-methionine</name>
        <dbReference type="ChEBI" id="CHEBI:59789"/>
    </ligand>
</feature>
<gene>
    <name evidence="7" type="primary">rlmCD</name>
    <name evidence="7" type="ORF">ACRB68_62140</name>
</gene>
<dbReference type="InterPro" id="IPR012340">
    <property type="entry name" value="NA-bd_OB-fold"/>
</dbReference>
<protein>
    <submittedName>
        <fullName evidence="7">23S rRNA (Uracil-C(5))-methyltransferase RlmCD</fullName>
        <ecNumber evidence="7">2.1.1.189</ecNumber>
    </submittedName>
</protein>
<proteinExistence type="inferred from homology"/>
<feature type="binding site" evidence="4">
    <location>
        <position position="262"/>
    </location>
    <ligand>
        <name>S-adenosyl-L-methionine</name>
        <dbReference type="ChEBI" id="CHEBI:59789"/>
    </ligand>
</feature>
<dbReference type="PROSITE" id="PS50926">
    <property type="entry name" value="TRAM"/>
    <property type="match status" value="1"/>
</dbReference>
<dbReference type="EMBL" id="WEGH01000004">
    <property type="protein sequence ID" value="MQY08108.1"/>
    <property type="molecule type" value="Genomic_DNA"/>
</dbReference>
<keyword evidence="2 4" id="KW-0808">Transferase</keyword>
<dbReference type="SUPFAM" id="SSF50249">
    <property type="entry name" value="Nucleic acid-binding proteins"/>
    <property type="match status" value="1"/>
</dbReference>
<dbReference type="GO" id="GO:0070475">
    <property type="term" value="P:rRNA base methylation"/>
    <property type="evidence" value="ECO:0007669"/>
    <property type="project" value="TreeGrafter"/>
</dbReference>
<dbReference type="InterPro" id="IPR010280">
    <property type="entry name" value="U5_MeTrfase_fam"/>
</dbReference>
<dbReference type="InterPro" id="IPR030390">
    <property type="entry name" value="MeTrfase_TrmA_AS"/>
</dbReference>
<reference evidence="7 8" key="1">
    <citation type="submission" date="2019-10" db="EMBL/GenBank/DDBJ databases">
        <title>Actinomadura rubteroloni sp. nov. and Actinomadura macrotermitis sp. nov., isolated from the gut of fungus growing-termite Macrotermes natalensis.</title>
        <authorList>
            <person name="Benndorf R."/>
            <person name="Martin K."/>
            <person name="Kuefner M."/>
            <person name="De Beer W."/>
            <person name="Kaster A.-K."/>
            <person name="Vollmers J."/>
            <person name="Poulsen M."/>
            <person name="Beemelmanns C."/>
        </authorList>
    </citation>
    <scope>NUCLEOTIDE SEQUENCE [LARGE SCALE GENOMIC DNA]</scope>
    <source>
        <strain evidence="7 8">RB68</strain>
    </source>
</reference>
<dbReference type="InterPro" id="IPR002792">
    <property type="entry name" value="TRAM_dom"/>
</dbReference>
<evidence type="ECO:0000256" key="1">
    <source>
        <dbReference type="ARBA" id="ARBA00022603"/>
    </source>
</evidence>
<keyword evidence="3 4" id="KW-0949">S-adenosyl-L-methionine</keyword>
<dbReference type="Gene3D" id="2.40.50.1070">
    <property type="match status" value="1"/>
</dbReference>
<evidence type="ECO:0000313" key="7">
    <source>
        <dbReference type="EMBL" id="MQY08108.1"/>
    </source>
</evidence>
<feature type="domain" description="TRAM" evidence="6">
    <location>
        <begin position="11"/>
        <end position="69"/>
    </location>
</feature>
<sequence length="453" mass="48885">MAVSFRNVTADLGPGDLLELEVGNVANGGFCVARHEGRVVFVRHTLPGERVRARVTEVTKNFLRADAEDILQASPDRVAAPCPFAGPGRCGGCDWQHASLAAQRRLKATVVEEQLQRVAGITRTVVVEEVPYPDADDVMPDPGLGWRTRVQFTAEDGMIGLRRHRSHDIEPVDECLIAHPGVEMMGIERKRWPGASSVEGVVSASTGDRLVVLRGRRNARVPRLDVPVRLVRGKPEPGANLPYVREEVSGRLYQVSGSGFWQVHPGAAQLLADAVVAALEPKPGDIALDLYCGVGLFAGVLADRIGPDGLVVGVEADGQAVRDAKFNLRDLPQVAIERGAVEEVVKDLEFGRADVASTRSQNKRGTGHHGGARVRLADIVVLDPPRAGAGREVVEQVARIAGRKIAYVSCDPATLARDLGYFSERGWTLESLRAFDAFPMTQHVECLATLVKG</sequence>
<feature type="binding site" evidence="4">
    <location>
        <position position="291"/>
    </location>
    <ligand>
        <name>S-adenosyl-L-methionine</name>
        <dbReference type="ChEBI" id="CHEBI:59789"/>
    </ligand>
</feature>
<dbReference type="EC" id="2.1.1.189" evidence="7"/>
<dbReference type="PANTHER" id="PTHR11061">
    <property type="entry name" value="RNA M5U METHYLTRANSFERASE"/>
    <property type="match status" value="1"/>
</dbReference>
<evidence type="ECO:0000256" key="5">
    <source>
        <dbReference type="PROSITE-ProRule" id="PRU10015"/>
    </source>
</evidence>
<dbReference type="InterPro" id="IPR030391">
    <property type="entry name" value="MeTrfase_TrmA_CS"/>
</dbReference>
<dbReference type="GO" id="GO:0070041">
    <property type="term" value="F:rRNA (uridine-C5-)-methyltransferase activity"/>
    <property type="evidence" value="ECO:0007669"/>
    <property type="project" value="TreeGrafter"/>
</dbReference>
<evidence type="ECO:0000256" key="2">
    <source>
        <dbReference type="ARBA" id="ARBA00022679"/>
    </source>
</evidence>
<evidence type="ECO:0000259" key="6">
    <source>
        <dbReference type="PROSITE" id="PS50926"/>
    </source>
</evidence>
<evidence type="ECO:0000313" key="8">
    <source>
        <dbReference type="Proteomes" id="UP000487268"/>
    </source>
</evidence>
<feature type="binding site" evidence="4">
    <location>
        <position position="383"/>
    </location>
    <ligand>
        <name>S-adenosyl-L-methionine</name>
        <dbReference type="ChEBI" id="CHEBI:59789"/>
    </ligand>
</feature>
<dbReference type="InterPro" id="IPR029063">
    <property type="entry name" value="SAM-dependent_MTases_sf"/>
</dbReference>
<dbReference type="Gene3D" id="2.40.50.140">
    <property type="entry name" value="Nucleic acid-binding proteins"/>
    <property type="match status" value="1"/>
</dbReference>
<dbReference type="Gene3D" id="3.40.50.150">
    <property type="entry name" value="Vaccinia Virus protein VP39"/>
    <property type="match status" value="1"/>
</dbReference>
<dbReference type="Proteomes" id="UP000487268">
    <property type="component" value="Unassembled WGS sequence"/>
</dbReference>
<accession>A0A7K0C3V7</accession>
<feature type="active site" evidence="5">
    <location>
        <position position="410"/>
    </location>
</feature>
<dbReference type="PROSITE" id="PS01230">
    <property type="entry name" value="TRMA_1"/>
    <property type="match status" value="1"/>
</dbReference>
<dbReference type="PROSITE" id="PS51687">
    <property type="entry name" value="SAM_MT_RNA_M5U"/>
    <property type="match status" value="1"/>
</dbReference>
<dbReference type="PROSITE" id="PS01231">
    <property type="entry name" value="TRMA_2"/>
    <property type="match status" value="1"/>
</dbReference>
<comment type="caution">
    <text evidence="7">The sequence shown here is derived from an EMBL/GenBank/DDBJ whole genome shotgun (WGS) entry which is preliminary data.</text>
</comment>
<comment type="similarity">
    <text evidence="4">Belongs to the class I-like SAM-binding methyltransferase superfamily. RNA M5U methyltransferase family.</text>
</comment>
<dbReference type="Pfam" id="PF01938">
    <property type="entry name" value="TRAM"/>
    <property type="match status" value="1"/>
</dbReference>
<keyword evidence="1 4" id="KW-0489">Methyltransferase</keyword>
<evidence type="ECO:0000256" key="3">
    <source>
        <dbReference type="ARBA" id="ARBA00022691"/>
    </source>
</evidence>
<dbReference type="Pfam" id="PF05958">
    <property type="entry name" value="tRNA_U5-meth_tr"/>
    <property type="match status" value="1"/>
</dbReference>
<dbReference type="AlphaFoldDB" id="A0A7K0C3V7"/>
<dbReference type="PANTHER" id="PTHR11061:SF30">
    <property type="entry name" value="TRNA (URACIL(54)-C(5))-METHYLTRANSFERASE"/>
    <property type="match status" value="1"/>
</dbReference>
<name>A0A7K0C3V7_9ACTN</name>
<keyword evidence="8" id="KW-1185">Reference proteome</keyword>
<dbReference type="SUPFAM" id="SSF53335">
    <property type="entry name" value="S-adenosyl-L-methionine-dependent methyltransferases"/>
    <property type="match status" value="1"/>
</dbReference>
<organism evidence="7 8">
    <name type="scientific">Actinomadura macrotermitis</name>
    <dbReference type="NCBI Taxonomy" id="2585200"/>
    <lineage>
        <taxon>Bacteria</taxon>
        <taxon>Bacillati</taxon>
        <taxon>Actinomycetota</taxon>
        <taxon>Actinomycetes</taxon>
        <taxon>Streptosporangiales</taxon>
        <taxon>Thermomonosporaceae</taxon>
        <taxon>Actinomadura</taxon>
    </lineage>
</organism>
<evidence type="ECO:0000256" key="4">
    <source>
        <dbReference type="PROSITE-ProRule" id="PRU01024"/>
    </source>
</evidence>